<dbReference type="Proteomes" id="UP001266305">
    <property type="component" value="Unassembled WGS sequence"/>
</dbReference>
<dbReference type="EMBL" id="JASSZA010000010">
    <property type="protein sequence ID" value="KAK2099804.1"/>
    <property type="molecule type" value="Genomic_DNA"/>
</dbReference>
<feature type="region of interest" description="Disordered" evidence="1">
    <location>
        <begin position="66"/>
        <end position="90"/>
    </location>
</feature>
<proteinExistence type="predicted"/>
<protein>
    <submittedName>
        <fullName evidence="2">Uncharacterized protein</fullName>
    </submittedName>
</protein>
<comment type="caution">
    <text evidence="2">The sequence shown here is derived from an EMBL/GenBank/DDBJ whole genome shotgun (WGS) entry which is preliminary data.</text>
</comment>
<name>A0ABQ9USJ9_SAGOE</name>
<accession>A0ABQ9USJ9</accession>
<evidence type="ECO:0000313" key="3">
    <source>
        <dbReference type="Proteomes" id="UP001266305"/>
    </source>
</evidence>
<evidence type="ECO:0000313" key="2">
    <source>
        <dbReference type="EMBL" id="KAK2099804.1"/>
    </source>
</evidence>
<keyword evidence="3" id="KW-1185">Reference proteome</keyword>
<feature type="compositionally biased region" description="Basic and acidic residues" evidence="1">
    <location>
        <begin position="1"/>
        <end position="17"/>
    </location>
</feature>
<gene>
    <name evidence="2" type="ORF">P7K49_021152</name>
</gene>
<feature type="region of interest" description="Disordered" evidence="1">
    <location>
        <begin position="1"/>
        <end position="24"/>
    </location>
</feature>
<organism evidence="2 3">
    <name type="scientific">Saguinus oedipus</name>
    <name type="common">Cotton-top tamarin</name>
    <name type="synonym">Oedipomidas oedipus</name>
    <dbReference type="NCBI Taxonomy" id="9490"/>
    <lineage>
        <taxon>Eukaryota</taxon>
        <taxon>Metazoa</taxon>
        <taxon>Chordata</taxon>
        <taxon>Craniata</taxon>
        <taxon>Vertebrata</taxon>
        <taxon>Euteleostomi</taxon>
        <taxon>Mammalia</taxon>
        <taxon>Eutheria</taxon>
        <taxon>Euarchontoglires</taxon>
        <taxon>Primates</taxon>
        <taxon>Haplorrhini</taxon>
        <taxon>Platyrrhini</taxon>
        <taxon>Cebidae</taxon>
        <taxon>Callitrichinae</taxon>
        <taxon>Saguinus</taxon>
    </lineage>
</organism>
<evidence type="ECO:0000256" key="1">
    <source>
        <dbReference type="SAM" id="MobiDB-lite"/>
    </source>
</evidence>
<sequence length="90" mass="9862">MEKEKSDEARPAEDRRGNQAQCEALELRGVRRGKLLKSSRVKEGTGWKTGGTRCGEEIAEINELGRSQAGSRRPGSDMTARAGKTPLSFE</sequence>
<feature type="non-terminal residue" evidence="2">
    <location>
        <position position="90"/>
    </location>
</feature>
<reference evidence="2 3" key="1">
    <citation type="submission" date="2023-05" db="EMBL/GenBank/DDBJ databases">
        <title>B98-5 Cell Line De Novo Hybrid Assembly: An Optical Mapping Approach.</title>
        <authorList>
            <person name="Kananen K."/>
            <person name="Auerbach J.A."/>
            <person name="Kautto E."/>
            <person name="Blachly J.S."/>
        </authorList>
    </citation>
    <scope>NUCLEOTIDE SEQUENCE [LARGE SCALE GENOMIC DNA]</scope>
    <source>
        <strain evidence="2">B95-8</strain>
        <tissue evidence="2">Cell line</tissue>
    </source>
</reference>